<evidence type="ECO:0008006" key="8">
    <source>
        <dbReference type="Google" id="ProtNLM"/>
    </source>
</evidence>
<evidence type="ECO:0000313" key="6">
    <source>
        <dbReference type="Proteomes" id="UP000039324"/>
    </source>
</evidence>
<dbReference type="Proteomes" id="UP000039324">
    <property type="component" value="Unassembled WGS sequence"/>
</dbReference>
<sequence length="500" mass="54714">MAHEEDAMEFDLADGILASVFGQMEVADAVASENNVEAGASVPTSPSGKAGDAESDQATQERARPYFRHVYIPLPTKRFRYMSHAEISVVVRQSLQQLQTKNPMDDDFYYQVTMARSGGPWKGVGLPSIETTGPLMANRFRNPDGSPILPEGTLGRVALSSVRKPRTLLQLTGDSKGTTTAPDADAAVIGGPRRFMFAKFSLPYIIEEGIRCIMDVEDVDNILLAFPSANAEEAAQQAALHQQRLRLGRRLLEHLGFGDLVDPDGNPLPDRLLETPDEGHILFKYAAQAKGRTLVLRALMCLRTDQVYLVVRAMMSRLSLFALPEDVVPIDMQMGVVIDRHLEKWLPPQIIGLMQIVLSGLGPVPLVEIARSLVGSVIILSFCKRGHELRNHPMAPPIDVATWLELFGVIWGQLSVNFAQVITPSSDGMRVAPDATRWRILADLSSHASPEQLAMIPREGDLWVHVETAVPVHPPAAYFASLATSIYRPPPPPGIPGPAQ</sequence>
<keyword evidence="5" id="KW-0496">Mitochondrion</keyword>
<geneLocation type="mitochondrion" evidence="5"/>
<gene>
    <name evidence="4" type="ORF">PBRA_003099</name>
    <name evidence="5" type="ORF">PLBR_LOCUS2793</name>
</gene>
<evidence type="ECO:0000256" key="1">
    <source>
        <dbReference type="ARBA" id="ARBA00004201"/>
    </source>
</evidence>
<dbReference type="PANTHER" id="PTHR21551:SF0">
    <property type="entry name" value="PROTEIN ASSOCIATED WITH TOPO II RELATED-1, ISOFORM A"/>
    <property type="match status" value="1"/>
</dbReference>
<dbReference type="InterPro" id="IPR039900">
    <property type="entry name" value="Pat1-like"/>
</dbReference>
<dbReference type="PANTHER" id="PTHR21551">
    <property type="entry name" value="TOPOISOMERASE II-ASSOCIATED PROTEIN PAT1"/>
    <property type="match status" value="1"/>
</dbReference>
<evidence type="ECO:0000313" key="7">
    <source>
        <dbReference type="Proteomes" id="UP000290189"/>
    </source>
</evidence>
<evidence type="ECO:0000256" key="3">
    <source>
        <dbReference type="SAM" id="MobiDB-lite"/>
    </source>
</evidence>
<evidence type="ECO:0000313" key="4">
    <source>
        <dbReference type="EMBL" id="CEP03338.1"/>
    </source>
</evidence>
<dbReference type="GO" id="GO:0000932">
    <property type="term" value="C:P-body"/>
    <property type="evidence" value="ECO:0007669"/>
    <property type="project" value="UniProtKB-SubCell"/>
</dbReference>
<comment type="subcellular location">
    <subcellularLocation>
        <location evidence="1">Cytoplasm</location>
        <location evidence="1">P-body</location>
    </subcellularLocation>
</comment>
<dbReference type="AlphaFoldDB" id="A0A0G4J6W1"/>
<feature type="region of interest" description="Disordered" evidence="3">
    <location>
        <begin position="37"/>
        <end position="62"/>
    </location>
</feature>
<dbReference type="EMBL" id="CDSF01000144">
    <property type="protein sequence ID" value="CEP03338.1"/>
    <property type="molecule type" value="Genomic_DNA"/>
</dbReference>
<organism evidence="4 6">
    <name type="scientific">Plasmodiophora brassicae</name>
    <name type="common">Clubroot disease agent</name>
    <dbReference type="NCBI Taxonomy" id="37360"/>
    <lineage>
        <taxon>Eukaryota</taxon>
        <taxon>Sar</taxon>
        <taxon>Rhizaria</taxon>
        <taxon>Endomyxa</taxon>
        <taxon>Phytomyxea</taxon>
        <taxon>Plasmodiophorida</taxon>
        <taxon>Plasmodiophoridae</taxon>
        <taxon>Plasmodiophora</taxon>
    </lineage>
</organism>
<protein>
    <recommendedName>
        <fullName evidence="8">mRNA decay factor PAT1 domain-containing protein</fullName>
    </recommendedName>
</protein>
<dbReference type="OrthoDB" id="74835at2759"/>
<reference evidence="5 7" key="2">
    <citation type="submission" date="2018-03" db="EMBL/GenBank/DDBJ databases">
        <authorList>
            <person name="Fogelqvist J."/>
        </authorList>
    </citation>
    <scope>NUCLEOTIDE SEQUENCE [LARGE SCALE GENOMIC DNA]</scope>
</reference>
<dbReference type="GO" id="GO:0000290">
    <property type="term" value="P:deadenylation-dependent decapping of nuclear-transcribed mRNA"/>
    <property type="evidence" value="ECO:0007669"/>
    <property type="project" value="InterPro"/>
</dbReference>
<dbReference type="Proteomes" id="UP000290189">
    <property type="component" value="Unassembled WGS sequence"/>
</dbReference>
<proteinExistence type="predicted"/>
<dbReference type="GO" id="GO:0003723">
    <property type="term" value="F:RNA binding"/>
    <property type="evidence" value="ECO:0007669"/>
    <property type="project" value="TreeGrafter"/>
</dbReference>
<name>A0A0G4J6W1_PLABS</name>
<evidence type="ECO:0000313" key="5">
    <source>
        <dbReference type="EMBL" id="SPQ95578.1"/>
    </source>
</evidence>
<accession>A0A0G4J6W1</accession>
<dbReference type="EMBL" id="OVEO01000004">
    <property type="protein sequence ID" value="SPQ95578.1"/>
    <property type="molecule type" value="Genomic_DNA"/>
</dbReference>
<reference evidence="4 6" key="1">
    <citation type="submission" date="2015-02" db="EMBL/GenBank/DDBJ databases">
        <authorList>
            <person name="Chooi Y.-H."/>
        </authorList>
    </citation>
    <scope>NUCLEOTIDE SEQUENCE [LARGE SCALE GENOMIC DNA]</scope>
    <source>
        <strain evidence="4">E3</strain>
    </source>
</reference>
<dbReference type="GO" id="GO:0033962">
    <property type="term" value="P:P-body assembly"/>
    <property type="evidence" value="ECO:0007669"/>
    <property type="project" value="TreeGrafter"/>
</dbReference>
<keyword evidence="2" id="KW-0963">Cytoplasm</keyword>
<keyword evidence="6" id="KW-1185">Reference proteome</keyword>
<evidence type="ECO:0000256" key="2">
    <source>
        <dbReference type="ARBA" id="ARBA00022490"/>
    </source>
</evidence>